<evidence type="ECO:0000313" key="3">
    <source>
        <dbReference type="Proteomes" id="UP000001568"/>
    </source>
</evidence>
<feature type="compositionally biased region" description="Low complexity" evidence="1">
    <location>
        <begin position="1"/>
        <end position="18"/>
    </location>
</feature>
<dbReference type="OrthoDB" id="10427612at2759"/>
<name>A4RUN4_OSTLU</name>
<dbReference type="AlphaFoldDB" id="A4RUN4"/>
<sequence>MRAAVSLARAALAPSTSARARDRSRRAAVPRAGSDASSSSSSSSNDVRLRLDPEPDSALGAHGLGTHKIHRGRRILAFEPARKFVWFLALRDEEEWRDWCANSRRGAVFIPRDPAAAYADDGWCGWDDWLGLTVDFETARAWAREQGFESQQDWWSKTAALPHRIPERPAQFFRNKGWSGYGDFLGLDAEDDDNEGQNASVDER</sequence>
<proteinExistence type="predicted"/>
<reference evidence="2 3" key="1">
    <citation type="journal article" date="2007" name="Proc. Natl. Acad. Sci. U.S.A.">
        <title>The tiny eukaryote Ostreococcus provides genomic insights into the paradox of plankton speciation.</title>
        <authorList>
            <person name="Palenik B."/>
            <person name="Grimwood J."/>
            <person name="Aerts A."/>
            <person name="Rouze P."/>
            <person name="Salamov A."/>
            <person name="Putnam N."/>
            <person name="Dupont C."/>
            <person name="Jorgensen R."/>
            <person name="Derelle E."/>
            <person name="Rombauts S."/>
            <person name="Zhou K."/>
            <person name="Otillar R."/>
            <person name="Merchant S.S."/>
            <person name="Podell S."/>
            <person name="Gaasterland T."/>
            <person name="Napoli C."/>
            <person name="Gendler K."/>
            <person name="Manuell A."/>
            <person name="Tai V."/>
            <person name="Vallon O."/>
            <person name="Piganeau G."/>
            <person name="Jancek S."/>
            <person name="Heijde M."/>
            <person name="Jabbari K."/>
            <person name="Bowler C."/>
            <person name="Lohr M."/>
            <person name="Robbens S."/>
            <person name="Werner G."/>
            <person name="Dubchak I."/>
            <person name="Pazour G.J."/>
            <person name="Ren Q."/>
            <person name="Paulsen I."/>
            <person name="Delwiche C."/>
            <person name="Schmutz J."/>
            <person name="Rokhsar D."/>
            <person name="Van de Peer Y."/>
            <person name="Moreau H."/>
            <person name="Grigoriev I.V."/>
        </authorList>
    </citation>
    <scope>NUCLEOTIDE SEQUENCE [LARGE SCALE GENOMIC DNA]</scope>
    <source>
        <strain evidence="2 3">CCE9901</strain>
    </source>
</reference>
<dbReference type="OMA" id="PARKFVW"/>
<feature type="compositionally biased region" description="Low complexity" evidence="1">
    <location>
        <begin position="29"/>
        <end position="44"/>
    </location>
</feature>
<organism evidence="2 3">
    <name type="scientific">Ostreococcus lucimarinus (strain CCE9901)</name>
    <dbReference type="NCBI Taxonomy" id="436017"/>
    <lineage>
        <taxon>Eukaryota</taxon>
        <taxon>Viridiplantae</taxon>
        <taxon>Chlorophyta</taxon>
        <taxon>Mamiellophyceae</taxon>
        <taxon>Mamiellales</taxon>
        <taxon>Bathycoccaceae</taxon>
        <taxon>Ostreococcus</taxon>
    </lineage>
</organism>
<evidence type="ECO:0000256" key="1">
    <source>
        <dbReference type="SAM" id="MobiDB-lite"/>
    </source>
</evidence>
<protein>
    <submittedName>
        <fullName evidence="2">Uncharacterized protein</fullName>
    </submittedName>
</protein>
<dbReference type="Proteomes" id="UP000001568">
    <property type="component" value="Chromosome 3"/>
</dbReference>
<dbReference type="HOGENOM" id="CLU_1385857_0_0_1"/>
<dbReference type="eggNOG" id="ENOG502SGSZ">
    <property type="taxonomic scope" value="Eukaryota"/>
</dbReference>
<feature type="region of interest" description="Disordered" evidence="1">
    <location>
        <begin position="1"/>
        <end position="63"/>
    </location>
</feature>
<dbReference type="KEGG" id="olu:OSTLU_92463"/>
<gene>
    <name evidence="2" type="ORF">OSTLU_92463</name>
</gene>
<dbReference type="GeneID" id="5000949"/>
<keyword evidence="3" id="KW-1185">Reference proteome</keyword>
<accession>A4RUN4</accession>
<dbReference type="RefSeq" id="XP_001416702.1">
    <property type="nucleotide sequence ID" value="XM_001416665.1"/>
</dbReference>
<dbReference type="EMBL" id="CP000583">
    <property type="protein sequence ID" value="ABO94995.1"/>
    <property type="molecule type" value="Genomic_DNA"/>
</dbReference>
<dbReference type="Gramene" id="ABO94995">
    <property type="protein sequence ID" value="ABO94995"/>
    <property type="gene ID" value="OSTLU_92463"/>
</dbReference>
<evidence type="ECO:0000313" key="2">
    <source>
        <dbReference type="EMBL" id="ABO94995.1"/>
    </source>
</evidence>